<dbReference type="Proteomes" id="UP000663874">
    <property type="component" value="Unassembled WGS sequence"/>
</dbReference>
<dbReference type="AlphaFoldDB" id="A0A820P5Z8"/>
<feature type="compositionally biased region" description="Polar residues" evidence="1">
    <location>
        <begin position="7"/>
        <end position="19"/>
    </location>
</feature>
<evidence type="ECO:0000256" key="1">
    <source>
        <dbReference type="SAM" id="MobiDB-lite"/>
    </source>
</evidence>
<sequence>KMINDVVTESNETLPQQESGDAMALANSSDIPKHIFLCIVASDKKLTMILYNAPDELSKLLTNHFSNIINCSRST</sequence>
<organism evidence="2 3">
    <name type="scientific">Rotaria sordida</name>
    <dbReference type="NCBI Taxonomy" id="392033"/>
    <lineage>
        <taxon>Eukaryota</taxon>
        <taxon>Metazoa</taxon>
        <taxon>Spiralia</taxon>
        <taxon>Gnathifera</taxon>
        <taxon>Rotifera</taxon>
        <taxon>Eurotatoria</taxon>
        <taxon>Bdelloidea</taxon>
        <taxon>Philodinida</taxon>
        <taxon>Philodinidae</taxon>
        <taxon>Rotaria</taxon>
    </lineage>
</organism>
<feature type="non-terminal residue" evidence="2">
    <location>
        <position position="1"/>
    </location>
</feature>
<evidence type="ECO:0000313" key="2">
    <source>
        <dbReference type="EMBL" id="CAF4403137.1"/>
    </source>
</evidence>
<reference evidence="2" key="1">
    <citation type="submission" date="2021-02" db="EMBL/GenBank/DDBJ databases">
        <authorList>
            <person name="Nowell W R."/>
        </authorList>
    </citation>
    <scope>NUCLEOTIDE SEQUENCE</scope>
</reference>
<comment type="caution">
    <text evidence="2">The sequence shown here is derived from an EMBL/GenBank/DDBJ whole genome shotgun (WGS) entry which is preliminary data.</text>
</comment>
<feature type="region of interest" description="Disordered" evidence="1">
    <location>
        <begin position="1"/>
        <end position="21"/>
    </location>
</feature>
<proteinExistence type="predicted"/>
<dbReference type="EMBL" id="CAJOBE010066543">
    <property type="protein sequence ID" value="CAF4403137.1"/>
    <property type="molecule type" value="Genomic_DNA"/>
</dbReference>
<gene>
    <name evidence="2" type="ORF">FNK824_LOCUS44021</name>
</gene>
<protein>
    <submittedName>
        <fullName evidence="2">Uncharacterized protein</fullName>
    </submittedName>
</protein>
<name>A0A820P5Z8_9BILA</name>
<accession>A0A820P5Z8</accession>
<evidence type="ECO:0000313" key="3">
    <source>
        <dbReference type="Proteomes" id="UP000663874"/>
    </source>
</evidence>